<dbReference type="SUPFAM" id="SSF51445">
    <property type="entry name" value="(Trans)glycosidases"/>
    <property type="match status" value="1"/>
</dbReference>
<dbReference type="Gene3D" id="3.20.20.80">
    <property type="entry name" value="Glycosidases"/>
    <property type="match status" value="1"/>
</dbReference>
<comment type="caution">
    <text evidence="5">The sequence shown here is derived from an EMBL/GenBank/DDBJ whole genome shotgun (WGS) entry which is preliminary data.</text>
</comment>
<dbReference type="EMBL" id="MDGM01000012">
    <property type="protein sequence ID" value="PIB24956.1"/>
    <property type="molecule type" value="Genomic_DNA"/>
</dbReference>
<organism evidence="5 6">
    <name type="scientific">Paramylibacter kogurei</name>
    <dbReference type="NCBI Taxonomy" id="1889778"/>
    <lineage>
        <taxon>Bacteria</taxon>
        <taxon>Pseudomonadati</taxon>
        <taxon>Pseudomonadota</taxon>
        <taxon>Alphaproteobacteria</taxon>
        <taxon>Rhodobacterales</taxon>
        <taxon>Paracoccaceae</taxon>
        <taxon>Paramylibacter</taxon>
    </lineage>
</organism>
<dbReference type="InterPro" id="IPR056490">
    <property type="entry name" value="Rcc01698_C"/>
</dbReference>
<dbReference type="Pfam" id="PF13547">
    <property type="entry name" value="GTA_TIM"/>
    <property type="match status" value="1"/>
</dbReference>
<name>A0A2G5K5Y2_9RHOB</name>
<dbReference type="Proteomes" id="UP000231516">
    <property type="component" value="Unassembled WGS sequence"/>
</dbReference>
<feature type="region of interest" description="Disordered" evidence="1">
    <location>
        <begin position="389"/>
        <end position="408"/>
    </location>
</feature>
<evidence type="ECO:0000313" key="5">
    <source>
        <dbReference type="EMBL" id="PIB24956.1"/>
    </source>
</evidence>
<evidence type="ECO:0000313" key="6">
    <source>
        <dbReference type="Proteomes" id="UP000231516"/>
    </source>
</evidence>
<evidence type="ECO:0008006" key="7">
    <source>
        <dbReference type="Google" id="ProtNLM"/>
    </source>
</evidence>
<dbReference type="OrthoDB" id="8445115at2"/>
<evidence type="ECO:0000259" key="4">
    <source>
        <dbReference type="Pfam" id="PF23666"/>
    </source>
</evidence>
<dbReference type="InterPro" id="IPR017853">
    <property type="entry name" value="GH"/>
</dbReference>
<evidence type="ECO:0000256" key="1">
    <source>
        <dbReference type="SAM" id="MobiDB-lite"/>
    </source>
</evidence>
<feature type="domain" description="Tip attachment protein J" evidence="3">
    <location>
        <begin position="796"/>
        <end position="958"/>
    </location>
</feature>
<dbReference type="Pfam" id="PF13550">
    <property type="entry name" value="Phage-tail_3"/>
    <property type="match status" value="1"/>
</dbReference>
<dbReference type="Pfam" id="PF23666">
    <property type="entry name" value="Rcc01698_C"/>
    <property type="match status" value="1"/>
</dbReference>
<gene>
    <name evidence="5" type="ORF">BFP76_07325</name>
</gene>
<evidence type="ECO:0000259" key="2">
    <source>
        <dbReference type="Pfam" id="PF13547"/>
    </source>
</evidence>
<evidence type="ECO:0000259" key="3">
    <source>
        <dbReference type="Pfam" id="PF13550"/>
    </source>
</evidence>
<dbReference type="CDD" id="cd19607">
    <property type="entry name" value="GTA_TIM-barrel-like"/>
    <property type="match status" value="1"/>
</dbReference>
<dbReference type="RefSeq" id="WP_099593769.1">
    <property type="nucleotide sequence ID" value="NZ_MDGM01000012.1"/>
</dbReference>
<dbReference type="InterPro" id="IPR025195">
    <property type="entry name" value="GTA_TIM_dom"/>
</dbReference>
<proteinExistence type="predicted"/>
<keyword evidence="6" id="KW-1185">Reference proteome</keyword>
<accession>A0A2G5K5Y2</accession>
<feature type="domain" description="GTA TIM-barrel-like" evidence="2">
    <location>
        <begin position="441"/>
        <end position="737"/>
    </location>
</feature>
<reference evidence="5 6" key="1">
    <citation type="submission" date="2016-08" db="EMBL/GenBank/DDBJ databases">
        <title>Draft genome of Amylibacter sp. strain 4G11.</title>
        <authorList>
            <person name="Wong S.-K."/>
            <person name="Hamasaki K."/>
            <person name="Yoshizawa S."/>
        </authorList>
    </citation>
    <scope>NUCLEOTIDE SEQUENCE [LARGE SCALE GENOMIC DNA]</scope>
    <source>
        <strain evidence="5 6">4G11</strain>
    </source>
</reference>
<feature type="domain" description="Rcc01698-like C-terminal" evidence="4">
    <location>
        <begin position="1048"/>
        <end position="1147"/>
    </location>
</feature>
<protein>
    <recommendedName>
        <fullName evidence="7">Host specificity protein</fullName>
    </recommendedName>
</protein>
<sequence>MATIVLAAAGAAVGGAVGGTFLGVGAAAIGQAIGASIGGVIDQAVFGQGAPVVEHGRVDKFRVQSTTEGAIIPRIMGRSRIAGQMIWSSNFMEHKETQSAGKGTGGAKVDSYSYSVSFAMALGEGVVSKIGRIWADGQEISRQDIQMTLYSGTSDQLPDPVIAAVEGIDQTPAFRGTAYVVFENLPLGTYGNRIPQLNFEVFRNAQISGETSHGAAHTVNGVCLIPGTGEYALATEQVHFPGEFGDHSGANVNTARGGADFIHAVDDLVADAPNCKSVSLVVSWFGNDLRCNHCDIRPMVEQNEVDGKPQKWRAGGLSRADASVIPKVDGRSIFGGTPSDESVMQAIEHLRNMDQEVMFYPFILMDILDGNTLPNPWDDDVGQPIMPWRGRITSSTAPRRDNSPDQTETATNEVAVFFGTVQVSDFTISAGNVIYSGPAEWSYRRFILHYASLCAAAGGVDAFCIGSEMRALTQLRGAGNTFPAVDQLIELAQDVRAILGPETKISYAADWSEYFGYHPQDGSGDVFFHLDPLWASADIDFIGIDNYMPLSDWRDGSDHLDAGANSAYDQDYLQSNIEGGEGYDWYYATPLDRETQTRTPISDGAYAQPWVFRYKDMQSWWSRKHYNRIGDIRAAQETAWVPASKPIWFTEYGCPAIDKGCNQPNVFVDPKSSESAKPYFSNGDSDELIQRAYLKATHDYWRNPKNNPISDSYHGHMIDMDHAHVWAWDARPWPEFPARGDVWSDGGNYMFGHWVSGRLFGQDLADVVREICENAGFRDYDVSKLFGNVIGYAIEQGQTARESLQPLMQAFEFGASEVNGKIVFEHLSSHPKTNITDQHMALDIEGQEQFSKTRAADETLAGRMRLAFYNPEDHYQSGEVEVALPDGDKTQISRHELPLTMRKNHAKSLLRKWMKTSQISKDQMSFALPMSQLGLTGGDVIEINGDDKSALYRIDQIEEQGARIVNAVRIEPARNSTLEPQQAISPPRDIAPNLPIYAKVLDIPNLSSDDNPLLPYVGATANPWGQADVYISAENDGFEQTNKLLSAAVFGKTKEPFAAAIPSLWSRTVLHIDVSQNDLQSASELSVLNGKNAFAIKDSASADWEIVQFQIADLQPDGSYVLSGFLRGQLGTEHLIPEEWPTGADIVFLNTGVSQVQIPHNLSGLDVNLRIGPASKLHTDDAYEQSVFTPKLNGLRPYAPVHLQCENLANGDKNFHWVRRTRIGGDNWQSVDVPLGEIREEYQVQIIGAGTVLRSEIVTNSGWNYTANAQANDGVTGEIEFSVCQISETYGPGPQTRMTVNV</sequence>
<dbReference type="InterPro" id="IPR032876">
    <property type="entry name" value="J_dom"/>
</dbReference>